<dbReference type="EMBL" id="LAZR01001507">
    <property type="protein sequence ID" value="KKN43498.1"/>
    <property type="molecule type" value="Genomic_DNA"/>
</dbReference>
<comment type="caution">
    <text evidence="1">The sequence shown here is derived from an EMBL/GenBank/DDBJ whole genome shotgun (WGS) entry which is preliminary data.</text>
</comment>
<name>A0A0F9TQ40_9ZZZZ</name>
<sequence>MAIYKISGSKGYATNHDLVNLFGSNRTTIYQFLNVRQSIMKK</sequence>
<protein>
    <submittedName>
        <fullName evidence="1">Uncharacterized protein</fullName>
    </submittedName>
</protein>
<organism evidence="1">
    <name type="scientific">marine sediment metagenome</name>
    <dbReference type="NCBI Taxonomy" id="412755"/>
    <lineage>
        <taxon>unclassified sequences</taxon>
        <taxon>metagenomes</taxon>
        <taxon>ecological metagenomes</taxon>
    </lineage>
</organism>
<reference evidence="1" key="1">
    <citation type="journal article" date="2015" name="Nature">
        <title>Complex archaea that bridge the gap between prokaryotes and eukaryotes.</title>
        <authorList>
            <person name="Spang A."/>
            <person name="Saw J.H."/>
            <person name="Jorgensen S.L."/>
            <person name="Zaremba-Niedzwiedzka K."/>
            <person name="Martijn J."/>
            <person name="Lind A.E."/>
            <person name="van Eijk R."/>
            <person name="Schleper C."/>
            <person name="Guy L."/>
            <person name="Ettema T.J."/>
        </authorList>
    </citation>
    <scope>NUCLEOTIDE SEQUENCE</scope>
</reference>
<gene>
    <name evidence="1" type="ORF">LCGC14_0702570</name>
</gene>
<accession>A0A0F9TQ40</accession>
<proteinExistence type="predicted"/>
<evidence type="ECO:0000313" key="1">
    <source>
        <dbReference type="EMBL" id="KKN43498.1"/>
    </source>
</evidence>
<dbReference type="AlphaFoldDB" id="A0A0F9TQ40"/>